<proteinExistence type="predicted"/>
<gene>
    <name evidence="1" type="ORF">OTI717_LOCUS18222</name>
</gene>
<accession>A0A819BEK2</accession>
<organism evidence="1 2">
    <name type="scientific">Rotaria sordida</name>
    <dbReference type="NCBI Taxonomy" id="392033"/>
    <lineage>
        <taxon>Eukaryota</taxon>
        <taxon>Metazoa</taxon>
        <taxon>Spiralia</taxon>
        <taxon>Gnathifera</taxon>
        <taxon>Rotifera</taxon>
        <taxon>Eurotatoria</taxon>
        <taxon>Bdelloidea</taxon>
        <taxon>Philodinida</taxon>
        <taxon>Philodinidae</taxon>
        <taxon>Rotaria</taxon>
    </lineage>
</organism>
<dbReference type="AlphaFoldDB" id="A0A819BEK2"/>
<dbReference type="Proteomes" id="UP000663823">
    <property type="component" value="Unassembled WGS sequence"/>
</dbReference>
<sequence length="50" mass="5799">AKLIEWINDIKWSHQDVQSTCRDNVTNLLAIFNLMLADTNLTQIEAVNQR</sequence>
<reference evidence="1" key="1">
    <citation type="submission" date="2021-02" db="EMBL/GenBank/DDBJ databases">
        <authorList>
            <person name="Nowell W R."/>
        </authorList>
    </citation>
    <scope>NUCLEOTIDE SEQUENCE</scope>
</reference>
<name>A0A819BEK2_9BILA</name>
<evidence type="ECO:0000313" key="2">
    <source>
        <dbReference type="Proteomes" id="UP000663823"/>
    </source>
</evidence>
<dbReference type="EMBL" id="CAJOAX010002491">
    <property type="protein sequence ID" value="CAF3800050.1"/>
    <property type="molecule type" value="Genomic_DNA"/>
</dbReference>
<protein>
    <submittedName>
        <fullName evidence="1">Uncharacterized protein</fullName>
    </submittedName>
</protein>
<comment type="caution">
    <text evidence="1">The sequence shown here is derived from an EMBL/GenBank/DDBJ whole genome shotgun (WGS) entry which is preliminary data.</text>
</comment>
<evidence type="ECO:0000313" key="1">
    <source>
        <dbReference type="EMBL" id="CAF3800050.1"/>
    </source>
</evidence>
<feature type="non-terminal residue" evidence="1">
    <location>
        <position position="1"/>
    </location>
</feature>